<evidence type="ECO:0000256" key="1">
    <source>
        <dbReference type="SAM" id="MobiDB-lite"/>
    </source>
</evidence>
<dbReference type="AlphaFoldDB" id="A0A2G9NSB9"/>
<accession>A0A2G9NSB9</accession>
<gene>
    <name evidence="2" type="ORF">AB205_0140980</name>
</gene>
<feature type="compositionally biased region" description="Basic and acidic residues" evidence="1">
    <location>
        <begin position="37"/>
        <end position="58"/>
    </location>
</feature>
<reference evidence="3" key="1">
    <citation type="journal article" date="2017" name="Nat. Commun.">
        <title>The North American bullfrog draft genome provides insight into hormonal regulation of long noncoding RNA.</title>
        <authorList>
            <person name="Hammond S.A."/>
            <person name="Warren R.L."/>
            <person name="Vandervalk B.P."/>
            <person name="Kucuk E."/>
            <person name="Khan H."/>
            <person name="Gibb E.A."/>
            <person name="Pandoh P."/>
            <person name="Kirk H."/>
            <person name="Zhao Y."/>
            <person name="Jones M."/>
            <person name="Mungall A.J."/>
            <person name="Coope R."/>
            <person name="Pleasance S."/>
            <person name="Moore R.A."/>
            <person name="Holt R.A."/>
            <person name="Round J.M."/>
            <person name="Ohora S."/>
            <person name="Walle B.V."/>
            <person name="Veldhoen N."/>
            <person name="Helbing C.C."/>
            <person name="Birol I."/>
        </authorList>
    </citation>
    <scope>NUCLEOTIDE SEQUENCE [LARGE SCALE GENOMIC DNA]</scope>
</reference>
<dbReference type="EMBL" id="KV923095">
    <property type="protein sequence ID" value="PIN93959.1"/>
    <property type="molecule type" value="Genomic_DNA"/>
</dbReference>
<feature type="compositionally biased region" description="Basic residues" evidence="1">
    <location>
        <begin position="96"/>
        <end position="105"/>
    </location>
</feature>
<feature type="region of interest" description="Disordered" evidence="1">
    <location>
        <begin position="32"/>
        <end position="105"/>
    </location>
</feature>
<evidence type="ECO:0000313" key="2">
    <source>
        <dbReference type="EMBL" id="PIN93959.1"/>
    </source>
</evidence>
<evidence type="ECO:0000313" key="3">
    <source>
        <dbReference type="Proteomes" id="UP000228934"/>
    </source>
</evidence>
<keyword evidence="3" id="KW-1185">Reference proteome</keyword>
<sequence length="191" mass="20736">MSQVFSPLCEYKKGILSTLESLSQEEAVESLSQAVARESDSQEVARESDSQEVARESDSQEVAGECGSQEVAGESGSHEVAVPSSLTESQVPPLHLPKKRPRKGRNVKESALGLIRQATVVLTNAPNIQEAFACMTASKMQEMKVLIKGVRRKLTKKSHVCELDHTPPPPPATTPTPQPQPGREHARKSCE</sequence>
<proteinExistence type="predicted"/>
<feature type="compositionally biased region" description="Basic and acidic residues" evidence="1">
    <location>
        <begin position="182"/>
        <end position="191"/>
    </location>
</feature>
<name>A0A2G9NSB9_AQUCT</name>
<protein>
    <submittedName>
        <fullName evidence="2">Uncharacterized protein</fullName>
    </submittedName>
</protein>
<feature type="region of interest" description="Disordered" evidence="1">
    <location>
        <begin position="157"/>
        <end position="191"/>
    </location>
</feature>
<organism evidence="2 3">
    <name type="scientific">Aquarana catesbeiana</name>
    <name type="common">American bullfrog</name>
    <name type="synonym">Rana catesbeiana</name>
    <dbReference type="NCBI Taxonomy" id="8400"/>
    <lineage>
        <taxon>Eukaryota</taxon>
        <taxon>Metazoa</taxon>
        <taxon>Chordata</taxon>
        <taxon>Craniata</taxon>
        <taxon>Vertebrata</taxon>
        <taxon>Euteleostomi</taxon>
        <taxon>Amphibia</taxon>
        <taxon>Batrachia</taxon>
        <taxon>Anura</taxon>
        <taxon>Neobatrachia</taxon>
        <taxon>Ranoidea</taxon>
        <taxon>Ranidae</taxon>
        <taxon>Aquarana</taxon>
    </lineage>
</organism>
<feature type="compositionally biased region" description="Pro residues" evidence="1">
    <location>
        <begin position="166"/>
        <end position="180"/>
    </location>
</feature>
<dbReference type="Proteomes" id="UP000228934">
    <property type="component" value="Unassembled WGS sequence"/>
</dbReference>